<dbReference type="Proteomes" id="UP000091967">
    <property type="component" value="Unassembled WGS sequence"/>
</dbReference>
<dbReference type="SMART" id="SM00829">
    <property type="entry name" value="PKS_ER"/>
    <property type="match status" value="1"/>
</dbReference>
<dbReference type="Gene3D" id="3.40.50.720">
    <property type="entry name" value="NAD(P)-binding Rossmann-like Domain"/>
    <property type="match status" value="1"/>
</dbReference>
<dbReference type="InterPro" id="IPR013154">
    <property type="entry name" value="ADH-like_N"/>
</dbReference>
<feature type="domain" description="Enoyl reductase (ER)" evidence="3">
    <location>
        <begin position="10"/>
        <end position="338"/>
    </location>
</feature>
<dbReference type="EMBL" id="LYXU01000002">
    <property type="protein sequence ID" value="OBS24926.1"/>
    <property type="molecule type" value="Genomic_DNA"/>
</dbReference>
<proteinExistence type="inferred from homology"/>
<dbReference type="SUPFAM" id="SSF51735">
    <property type="entry name" value="NAD(P)-binding Rossmann-fold domains"/>
    <property type="match status" value="1"/>
</dbReference>
<dbReference type="AlphaFoldDB" id="A0A1B8AX29"/>
<name>A0A1B8AX29_FUSPO</name>
<dbReference type="PANTHER" id="PTHR45348">
    <property type="entry name" value="HYPOTHETICAL OXIDOREDUCTASE (EUROFUNG)"/>
    <property type="match status" value="1"/>
</dbReference>
<organism evidence="4 5">
    <name type="scientific">Fusarium poae</name>
    <dbReference type="NCBI Taxonomy" id="36050"/>
    <lineage>
        <taxon>Eukaryota</taxon>
        <taxon>Fungi</taxon>
        <taxon>Dikarya</taxon>
        <taxon>Ascomycota</taxon>
        <taxon>Pezizomycotina</taxon>
        <taxon>Sordariomycetes</taxon>
        <taxon>Hypocreomycetidae</taxon>
        <taxon>Hypocreales</taxon>
        <taxon>Nectriaceae</taxon>
        <taxon>Fusarium</taxon>
    </lineage>
</organism>
<keyword evidence="2" id="KW-0560">Oxidoreductase</keyword>
<dbReference type="SUPFAM" id="SSF50129">
    <property type="entry name" value="GroES-like"/>
    <property type="match status" value="1"/>
</dbReference>
<evidence type="ECO:0000256" key="1">
    <source>
        <dbReference type="ARBA" id="ARBA00008072"/>
    </source>
</evidence>
<dbReference type="OMA" id="RKFEGWS"/>
<dbReference type="STRING" id="36050.A0A1B8AX29"/>
<dbReference type="InterPro" id="IPR011032">
    <property type="entry name" value="GroES-like_sf"/>
</dbReference>
<comment type="similarity">
    <text evidence="1">Belongs to the zinc-containing alcohol dehydrogenase family.</text>
</comment>
<dbReference type="Pfam" id="PF08240">
    <property type="entry name" value="ADH_N"/>
    <property type="match status" value="1"/>
</dbReference>
<reference evidence="4 5" key="1">
    <citation type="submission" date="2016-06" db="EMBL/GenBank/DDBJ databases">
        <title>Living apart together: crosstalk between the core and supernumerary genomes in a fungal plant pathogen.</title>
        <authorList>
            <person name="Vanheule A."/>
            <person name="Audenaert K."/>
            <person name="Warris S."/>
            <person name="Van De Geest H."/>
            <person name="Schijlen E."/>
            <person name="Hofte M."/>
            <person name="De Saeger S."/>
            <person name="Haesaert G."/>
            <person name="Waalwijk C."/>
            <person name="Van Der Lee T."/>
        </authorList>
    </citation>
    <scope>NUCLEOTIDE SEQUENCE [LARGE SCALE GENOMIC DNA]</scope>
    <source>
        <strain evidence="4 5">2516</strain>
    </source>
</reference>
<accession>A0A1B8AX29</accession>
<evidence type="ECO:0000259" key="3">
    <source>
        <dbReference type="SMART" id="SM00829"/>
    </source>
</evidence>
<dbReference type="InterPro" id="IPR013149">
    <property type="entry name" value="ADH-like_C"/>
</dbReference>
<dbReference type="InterPro" id="IPR047122">
    <property type="entry name" value="Trans-enoyl_RdTase-like"/>
</dbReference>
<dbReference type="CDD" id="cd08249">
    <property type="entry name" value="enoyl_reductase_like"/>
    <property type="match status" value="1"/>
</dbReference>
<keyword evidence="5" id="KW-1185">Reference proteome</keyword>
<dbReference type="PANTHER" id="PTHR45348:SF2">
    <property type="entry name" value="ZINC-TYPE ALCOHOL DEHYDROGENASE-LIKE PROTEIN C2E1P3.01"/>
    <property type="match status" value="1"/>
</dbReference>
<dbReference type="InterPro" id="IPR020843">
    <property type="entry name" value="ER"/>
</dbReference>
<dbReference type="Pfam" id="PF00107">
    <property type="entry name" value="ADH_zinc_N"/>
    <property type="match status" value="1"/>
</dbReference>
<evidence type="ECO:0000313" key="4">
    <source>
        <dbReference type="EMBL" id="OBS24926.1"/>
    </source>
</evidence>
<dbReference type="Gene3D" id="3.90.180.10">
    <property type="entry name" value="Medium-chain alcohol dehydrogenases, catalytic domain"/>
    <property type="match status" value="1"/>
</dbReference>
<dbReference type="InterPro" id="IPR036291">
    <property type="entry name" value="NAD(P)-bd_dom_sf"/>
</dbReference>
<protein>
    <recommendedName>
        <fullName evidence="3">Enoyl reductase (ER) domain-containing protein</fullName>
    </recommendedName>
</protein>
<evidence type="ECO:0000256" key="2">
    <source>
        <dbReference type="ARBA" id="ARBA00023002"/>
    </source>
</evidence>
<dbReference type="GO" id="GO:0016651">
    <property type="term" value="F:oxidoreductase activity, acting on NAD(P)H"/>
    <property type="evidence" value="ECO:0007669"/>
    <property type="project" value="InterPro"/>
</dbReference>
<gene>
    <name evidence="4" type="ORF">FPOA_05462</name>
</gene>
<sequence length="342" mass="36466">MPHLAAQVPAAKAPLKVREIETPQPGPHEILVKNQIIALQPIDAKIAKVAMLPLSYPTILGSSFAGTVEKVGSKVTGFQVGDKVVGMKTAGAQETKYSAYQEYSISPEITTTKVLDDATLDLAVRLVGNLPTLPALFNATLKLERPVSGEQPTSQGKKILIYGGTSSIGSMAVQYLTQAGYDVITTFSPKHKDFVSRLGASAIIDHNQESKALIKELTTAGPYDIVVDMISSADTIQLNAQVVAAQGGDSVYALQPAFSPETLPAGVARKFEGWSLLLGLEENEELLKWTFDTYFPKAIEAGSLVSVPAKKIPGGLDGLNDALDLLFFKGVSSEKVVVDLRD</sequence>
<comment type="caution">
    <text evidence="4">The sequence shown here is derived from an EMBL/GenBank/DDBJ whole genome shotgun (WGS) entry which is preliminary data.</text>
</comment>
<evidence type="ECO:0000313" key="5">
    <source>
        <dbReference type="Proteomes" id="UP000091967"/>
    </source>
</evidence>